<organism evidence="1 2">
    <name type="scientific">Oryza meyeriana var. granulata</name>
    <dbReference type="NCBI Taxonomy" id="110450"/>
    <lineage>
        <taxon>Eukaryota</taxon>
        <taxon>Viridiplantae</taxon>
        <taxon>Streptophyta</taxon>
        <taxon>Embryophyta</taxon>
        <taxon>Tracheophyta</taxon>
        <taxon>Spermatophyta</taxon>
        <taxon>Magnoliopsida</taxon>
        <taxon>Liliopsida</taxon>
        <taxon>Poales</taxon>
        <taxon>Poaceae</taxon>
        <taxon>BOP clade</taxon>
        <taxon>Oryzoideae</taxon>
        <taxon>Oryzeae</taxon>
        <taxon>Oryzinae</taxon>
        <taxon>Oryza</taxon>
        <taxon>Oryza meyeriana</taxon>
    </lineage>
</organism>
<evidence type="ECO:0000313" key="2">
    <source>
        <dbReference type="Proteomes" id="UP000479710"/>
    </source>
</evidence>
<gene>
    <name evidence="1" type="ORF">E2562_000273</name>
</gene>
<sequence>MPWKVPPPLPWIPPLAVSSILDHTTVRLLLTVSHAHDSPSPAPSTHRSTSFIGDGTGLQICTVETPLAVAGVVASSPDARGVVDLSEGHG</sequence>
<comment type="caution">
    <text evidence="1">The sequence shown here is derived from an EMBL/GenBank/DDBJ whole genome shotgun (WGS) entry which is preliminary data.</text>
</comment>
<proteinExistence type="predicted"/>
<dbReference type="Proteomes" id="UP000479710">
    <property type="component" value="Unassembled WGS sequence"/>
</dbReference>
<reference evidence="1 2" key="1">
    <citation type="submission" date="2019-11" db="EMBL/GenBank/DDBJ databases">
        <title>Whole genome sequence of Oryza granulata.</title>
        <authorList>
            <person name="Li W."/>
        </authorList>
    </citation>
    <scope>NUCLEOTIDE SEQUENCE [LARGE SCALE GENOMIC DNA]</scope>
    <source>
        <strain evidence="2">cv. Menghai</strain>
        <tissue evidence="1">Leaf</tissue>
    </source>
</reference>
<accession>A0A6G1CMK8</accession>
<protein>
    <submittedName>
        <fullName evidence="1">Uncharacterized protein</fullName>
    </submittedName>
</protein>
<keyword evidence="2" id="KW-1185">Reference proteome</keyword>
<name>A0A6G1CMK8_9ORYZ</name>
<dbReference type="AlphaFoldDB" id="A0A6G1CMK8"/>
<evidence type="ECO:0000313" key="1">
    <source>
        <dbReference type="EMBL" id="KAF0901392.1"/>
    </source>
</evidence>
<dbReference type="EMBL" id="SPHZ02000008">
    <property type="protein sequence ID" value="KAF0901392.1"/>
    <property type="molecule type" value="Genomic_DNA"/>
</dbReference>